<evidence type="ECO:0000256" key="2">
    <source>
        <dbReference type="ARBA" id="ARBA00023276"/>
    </source>
</evidence>
<evidence type="ECO:0000256" key="3">
    <source>
        <dbReference type="SAM" id="SignalP"/>
    </source>
</evidence>
<evidence type="ECO:0000259" key="4">
    <source>
        <dbReference type="Pfam" id="PF14870"/>
    </source>
</evidence>
<feature type="domain" description="Photosynthesis system II assembly factor Ycf48/Hcf136-like" evidence="4">
    <location>
        <begin position="72"/>
        <end position="120"/>
    </location>
</feature>
<keyword evidence="1" id="KW-0602">Photosynthesis</keyword>
<accession>A0ABN1JIY3</accession>
<sequence>MNRRRRSLVLALAAGATGAGGALAALPPVLDRAAVSTSLARGAVLLAAARAGSRLVVGGERGIVLYSDDDGATWQQAAVPVQVSLTSLSFADAQHGWATGHFGVLLRTQDGGARWQRMMDGTRAAELLLNEASDDSQRAVAQRRLKEGADKPFFDIALAGGRWLAVGAYGIALQTRDGQAFHGLTPRLPNPRQLHLYGIRAAGERVFIVGEQGLLLRSVDSGESFEALPSPYKGSLFGLHLTAAGSVIAFGLRGNVWRSADHGEHWTQVPMPHPVSVSAATALPGGGFALVTQNGELLVSRDDGATLSLAAQAQPFPAAALAATTGGELVVTGLRGLQRRPKV</sequence>
<dbReference type="Proteomes" id="UP001500279">
    <property type="component" value="Unassembled WGS sequence"/>
</dbReference>
<dbReference type="SUPFAM" id="SSF110296">
    <property type="entry name" value="Oligoxyloglucan reducing end-specific cellobiohydrolase"/>
    <property type="match status" value="1"/>
</dbReference>
<dbReference type="PANTHER" id="PTHR47199:SF2">
    <property type="entry name" value="PHOTOSYSTEM II STABILITY_ASSEMBLY FACTOR HCF136, CHLOROPLASTIC"/>
    <property type="match status" value="1"/>
</dbReference>
<dbReference type="CDD" id="cd15482">
    <property type="entry name" value="Sialidase_non-viral"/>
    <property type="match status" value="1"/>
</dbReference>
<keyword evidence="6" id="KW-1185">Reference proteome</keyword>
<reference evidence="5 6" key="1">
    <citation type="journal article" date="2019" name="Int. J. Syst. Evol. Microbiol.">
        <title>The Global Catalogue of Microorganisms (GCM) 10K type strain sequencing project: providing services to taxonomists for standard genome sequencing and annotation.</title>
        <authorList>
            <consortium name="The Broad Institute Genomics Platform"/>
            <consortium name="The Broad Institute Genome Sequencing Center for Infectious Disease"/>
            <person name="Wu L."/>
            <person name="Ma J."/>
        </authorList>
    </citation>
    <scope>NUCLEOTIDE SEQUENCE [LARGE SCALE GENOMIC DNA]</scope>
    <source>
        <strain evidence="5 6">JCM 15503</strain>
    </source>
</reference>
<dbReference type="Gene3D" id="2.130.10.10">
    <property type="entry name" value="YVTN repeat-like/Quinoprotein amine dehydrogenase"/>
    <property type="match status" value="2"/>
</dbReference>
<feature type="chain" id="PRO_5046412855" evidence="3">
    <location>
        <begin position="25"/>
        <end position="343"/>
    </location>
</feature>
<keyword evidence="3" id="KW-0732">Signal</keyword>
<organism evidence="5 6">
    <name type="scientific">Ideonella azotifigens</name>
    <dbReference type="NCBI Taxonomy" id="513160"/>
    <lineage>
        <taxon>Bacteria</taxon>
        <taxon>Pseudomonadati</taxon>
        <taxon>Pseudomonadota</taxon>
        <taxon>Betaproteobacteria</taxon>
        <taxon>Burkholderiales</taxon>
        <taxon>Sphaerotilaceae</taxon>
        <taxon>Ideonella</taxon>
    </lineage>
</organism>
<dbReference type="PANTHER" id="PTHR47199">
    <property type="entry name" value="PHOTOSYSTEM II STABILITY/ASSEMBLY FACTOR HCF136, CHLOROPLASTIC"/>
    <property type="match status" value="1"/>
</dbReference>
<dbReference type="PROSITE" id="PS51318">
    <property type="entry name" value="TAT"/>
    <property type="match status" value="1"/>
</dbReference>
<dbReference type="Pfam" id="PF14870">
    <property type="entry name" value="PSII_BNR"/>
    <property type="match status" value="1"/>
</dbReference>
<evidence type="ECO:0000313" key="6">
    <source>
        <dbReference type="Proteomes" id="UP001500279"/>
    </source>
</evidence>
<protein>
    <submittedName>
        <fullName evidence="5">YCF48-related protein</fullName>
    </submittedName>
</protein>
<name>A0ABN1JIY3_9BURK</name>
<keyword evidence="2" id="KW-0604">Photosystem II</keyword>
<dbReference type="EMBL" id="BAAAEW010000003">
    <property type="protein sequence ID" value="GAA0740804.1"/>
    <property type="molecule type" value="Genomic_DNA"/>
</dbReference>
<comment type="caution">
    <text evidence="5">The sequence shown here is derived from an EMBL/GenBank/DDBJ whole genome shotgun (WGS) entry which is preliminary data.</text>
</comment>
<dbReference type="InterPro" id="IPR028203">
    <property type="entry name" value="PSII_CF48-like_dom"/>
</dbReference>
<evidence type="ECO:0000256" key="1">
    <source>
        <dbReference type="ARBA" id="ARBA00022531"/>
    </source>
</evidence>
<gene>
    <name evidence="5" type="ORF">GCM10009107_02780</name>
</gene>
<evidence type="ECO:0000313" key="5">
    <source>
        <dbReference type="EMBL" id="GAA0740804.1"/>
    </source>
</evidence>
<dbReference type="RefSeq" id="WP_231011729.1">
    <property type="nucleotide sequence ID" value="NZ_BAAAEW010000003.1"/>
</dbReference>
<dbReference type="InterPro" id="IPR015943">
    <property type="entry name" value="WD40/YVTN_repeat-like_dom_sf"/>
</dbReference>
<feature type="signal peptide" evidence="3">
    <location>
        <begin position="1"/>
        <end position="24"/>
    </location>
</feature>
<proteinExistence type="predicted"/>
<dbReference type="InterPro" id="IPR006311">
    <property type="entry name" value="TAT_signal"/>
</dbReference>